<sequence length="407" mass="43372">MDHQRSFWDLARRSIGNGKPLTPTTATTSAAPTTVPAPGAHATAPASIVSTTAPALAAPTTATASAMPTITPSAAPTTAPPSAPRTTSTTTTAKGYASLLAAKGKGHEGDHRKRLSGRDDVIDVDREPKRAWTESASPLRLFWGHDALGTEAEVQKDKKQVDDKKRRTRNQRNAVDVLRIKRDKARDQKDKKNKELETKAREITTLKVEMVANLDLVKLLLGLVEGHDPPTLEEELAFLTVAAAEHGGAEECFGKLMKSLDESLYVLDPKAKEPAAVIQERTLEEYAASVGVADISGSHLAGGPDGAISHKDTVVSLDGKFSLVSGAGVEVAKSRIEDIAEGARTVEVAEGTRIDEVSKGPRIDAIVREPRPDNIFEEMEAEEAGIEEALAPVAEISAARVDEKTVP</sequence>
<evidence type="ECO:0000256" key="1">
    <source>
        <dbReference type="SAM" id="Coils"/>
    </source>
</evidence>
<feature type="compositionally biased region" description="Basic and acidic residues" evidence="2">
    <location>
        <begin position="154"/>
        <end position="165"/>
    </location>
</feature>
<keyword evidence="1" id="KW-0175">Coiled coil</keyword>
<evidence type="ECO:0000313" key="4">
    <source>
        <dbReference type="Proteomes" id="UP000029120"/>
    </source>
</evidence>
<reference evidence="4" key="1">
    <citation type="journal article" date="2015" name="Nat. Plants">
        <title>Genome expansion of Arabis alpina linked with retrotransposition and reduced symmetric DNA methylation.</title>
        <authorList>
            <person name="Willing E.M."/>
            <person name="Rawat V."/>
            <person name="Mandakova T."/>
            <person name="Maumus F."/>
            <person name="James G.V."/>
            <person name="Nordstroem K.J."/>
            <person name="Becker C."/>
            <person name="Warthmann N."/>
            <person name="Chica C."/>
            <person name="Szarzynska B."/>
            <person name="Zytnicki M."/>
            <person name="Albani M.C."/>
            <person name="Kiefer C."/>
            <person name="Bergonzi S."/>
            <person name="Castaings L."/>
            <person name="Mateos J.L."/>
            <person name="Berns M.C."/>
            <person name="Bujdoso N."/>
            <person name="Piofczyk T."/>
            <person name="de Lorenzo L."/>
            <person name="Barrero-Sicilia C."/>
            <person name="Mateos I."/>
            <person name="Piednoel M."/>
            <person name="Hagmann J."/>
            <person name="Chen-Min-Tao R."/>
            <person name="Iglesias-Fernandez R."/>
            <person name="Schuster S.C."/>
            <person name="Alonso-Blanco C."/>
            <person name="Roudier F."/>
            <person name="Carbonero P."/>
            <person name="Paz-Ares J."/>
            <person name="Davis S.J."/>
            <person name="Pecinka A."/>
            <person name="Quesneville H."/>
            <person name="Colot V."/>
            <person name="Lysak M.A."/>
            <person name="Weigel D."/>
            <person name="Coupland G."/>
            <person name="Schneeberger K."/>
        </authorList>
    </citation>
    <scope>NUCLEOTIDE SEQUENCE [LARGE SCALE GENOMIC DNA]</scope>
    <source>
        <strain evidence="4">cv. Pajares</strain>
    </source>
</reference>
<proteinExistence type="predicted"/>
<gene>
    <name evidence="3" type="ordered locus">AALP_Aa2g082200</name>
</gene>
<evidence type="ECO:0000313" key="3">
    <source>
        <dbReference type="EMBL" id="KFK41075.1"/>
    </source>
</evidence>
<dbReference type="AlphaFoldDB" id="A0A087HG23"/>
<evidence type="ECO:0000256" key="2">
    <source>
        <dbReference type="SAM" id="MobiDB-lite"/>
    </source>
</evidence>
<organism evidence="3 4">
    <name type="scientific">Arabis alpina</name>
    <name type="common">Alpine rock-cress</name>
    <dbReference type="NCBI Taxonomy" id="50452"/>
    <lineage>
        <taxon>Eukaryota</taxon>
        <taxon>Viridiplantae</taxon>
        <taxon>Streptophyta</taxon>
        <taxon>Embryophyta</taxon>
        <taxon>Tracheophyta</taxon>
        <taxon>Spermatophyta</taxon>
        <taxon>Magnoliopsida</taxon>
        <taxon>eudicotyledons</taxon>
        <taxon>Gunneridae</taxon>
        <taxon>Pentapetalae</taxon>
        <taxon>rosids</taxon>
        <taxon>malvids</taxon>
        <taxon>Brassicales</taxon>
        <taxon>Brassicaceae</taxon>
        <taxon>Arabideae</taxon>
        <taxon>Arabis</taxon>
    </lineage>
</organism>
<keyword evidence="4" id="KW-1185">Reference proteome</keyword>
<name>A0A087HG23_ARAAL</name>
<feature type="region of interest" description="Disordered" evidence="2">
    <location>
        <begin position="61"/>
        <end position="92"/>
    </location>
</feature>
<accession>A0A087HG23</accession>
<protein>
    <submittedName>
        <fullName evidence="3">Uncharacterized protein</fullName>
    </submittedName>
</protein>
<feature type="region of interest" description="Disordered" evidence="2">
    <location>
        <begin position="154"/>
        <end position="173"/>
    </location>
</feature>
<feature type="compositionally biased region" description="Low complexity" evidence="2">
    <location>
        <begin position="20"/>
        <end position="43"/>
    </location>
</feature>
<dbReference type="Proteomes" id="UP000029120">
    <property type="component" value="Chromosome 2"/>
</dbReference>
<feature type="coiled-coil region" evidence="1">
    <location>
        <begin position="175"/>
        <end position="209"/>
    </location>
</feature>
<dbReference type="EMBL" id="CM002870">
    <property type="protein sequence ID" value="KFK41075.1"/>
    <property type="molecule type" value="Genomic_DNA"/>
</dbReference>
<dbReference type="Gramene" id="KFK41075">
    <property type="protein sequence ID" value="KFK41075"/>
    <property type="gene ID" value="AALP_AA2G082200"/>
</dbReference>
<feature type="region of interest" description="Disordered" evidence="2">
    <location>
        <begin position="13"/>
        <end position="43"/>
    </location>
</feature>
<feature type="compositionally biased region" description="Low complexity" evidence="2">
    <location>
        <begin position="61"/>
        <end position="77"/>
    </location>
</feature>